<sequence length="632" mass="69529">MIHPFTIPVPNFPSALSPLTKALPDFSTPRALVGCPRSLVRTLLGIISSRDIQSPRLFILPPPVPRSHRSQTLPIHLSNRHPAAIAIPQLLSSATHSLSRRRFNSPPQRDIRPGSFALGPTYLGRHPFSPAARLHLGQAMVGPYCSSTPPSNTLPNPPLPPSSCTARHASNLLSPHSPSAQTGKFKFNTTSLFLPWYRSRPHLASGGYQPRSPPRRLERHERTSITNHQFRELAVWRLPSDAVKRQKGSDVIKLGSGFSRPSYNSRRSSPANTGVNDLHCSGITVFTNMPNSCWSKTNVVCCAVHPTASIDAGRLKREQKCLKLTAFNLTWHRGDWVPGRRSFSEPTTAAELSTSADGVPGNLNVKINLHRPAAGRPHRKIDYTRLPPPTKRYPTSQPDNIQNAVPLGMALRTKECHVHGDCIRAAQRGGWLQAASPPLLRYQRHDGHHGVECLLSNDVSITLNGAAIAAADYQAKRSSEILPTLASDPTRLRPAPKRCTKHLQVVISTHFGTLFELMFCNHAASAIAGPQDRVRLNSASYQAELHAATESPSLRISPSRTTFGIPLTFVAASGAGNQNGSIHNLKEAEMRPQTRFRRRVQRSNQDSTQEEEAIGGHIRKIPSCRIDRQRPP</sequence>
<organism evidence="2 3">
    <name type="scientific">Mycena metata</name>
    <dbReference type="NCBI Taxonomy" id="1033252"/>
    <lineage>
        <taxon>Eukaryota</taxon>
        <taxon>Fungi</taxon>
        <taxon>Dikarya</taxon>
        <taxon>Basidiomycota</taxon>
        <taxon>Agaricomycotina</taxon>
        <taxon>Agaricomycetes</taxon>
        <taxon>Agaricomycetidae</taxon>
        <taxon>Agaricales</taxon>
        <taxon>Marasmiineae</taxon>
        <taxon>Mycenaceae</taxon>
        <taxon>Mycena</taxon>
    </lineage>
</organism>
<gene>
    <name evidence="2" type="ORF">B0H16DRAFT_1861576</name>
</gene>
<name>A0AAD7N2P9_9AGAR</name>
<reference evidence="2" key="1">
    <citation type="submission" date="2023-03" db="EMBL/GenBank/DDBJ databases">
        <title>Massive genome expansion in bonnet fungi (Mycena s.s.) driven by repeated elements and novel gene families across ecological guilds.</title>
        <authorList>
            <consortium name="Lawrence Berkeley National Laboratory"/>
            <person name="Harder C.B."/>
            <person name="Miyauchi S."/>
            <person name="Viragh M."/>
            <person name="Kuo A."/>
            <person name="Thoen E."/>
            <person name="Andreopoulos B."/>
            <person name="Lu D."/>
            <person name="Skrede I."/>
            <person name="Drula E."/>
            <person name="Henrissat B."/>
            <person name="Morin E."/>
            <person name="Kohler A."/>
            <person name="Barry K."/>
            <person name="LaButti K."/>
            <person name="Morin E."/>
            <person name="Salamov A."/>
            <person name="Lipzen A."/>
            <person name="Mereny Z."/>
            <person name="Hegedus B."/>
            <person name="Baldrian P."/>
            <person name="Stursova M."/>
            <person name="Weitz H."/>
            <person name="Taylor A."/>
            <person name="Grigoriev I.V."/>
            <person name="Nagy L.G."/>
            <person name="Martin F."/>
            <person name="Kauserud H."/>
        </authorList>
    </citation>
    <scope>NUCLEOTIDE SEQUENCE</scope>
    <source>
        <strain evidence="2">CBHHK182m</strain>
    </source>
</reference>
<proteinExistence type="predicted"/>
<comment type="caution">
    <text evidence="2">The sequence shown here is derived from an EMBL/GenBank/DDBJ whole genome shotgun (WGS) entry which is preliminary data.</text>
</comment>
<accession>A0AAD7N2P9</accession>
<feature type="region of interest" description="Disordered" evidence="1">
    <location>
        <begin position="147"/>
        <end position="184"/>
    </location>
</feature>
<dbReference type="Proteomes" id="UP001215598">
    <property type="component" value="Unassembled WGS sequence"/>
</dbReference>
<evidence type="ECO:0000313" key="2">
    <source>
        <dbReference type="EMBL" id="KAJ7741828.1"/>
    </source>
</evidence>
<protein>
    <submittedName>
        <fullName evidence="2">Uncharacterized protein</fullName>
    </submittedName>
</protein>
<dbReference type="EMBL" id="JARKIB010000097">
    <property type="protein sequence ID" value="KAJ7741828.1"/>
    <property type="molecule type" value="Genomic_DNA"/>
</dbReference>
<feature type="compositionally biased region" description="Polar residues" evidence="1">
    <location>
        <begin position="171"/>
        <end position="184"/>
    </location>
</feature>
<evidence type="ECO:0000313" key="3">
    <source>
        <dbReference type="Proteomes" id="UP001215598"/>
    </source>
</evidence>
<feature type="region of interest" description="Disordered" evidence="1">
    <location>
        <begin position="594"/>
        <end position="632"/>
    </location>
</feature>
<dbReference type="AlphaFoldDB" id="A0AAD7N2P9"/>
<keyword evidence="3" id="KW-1185">Reference proteome</keyword>
<evidence type="ECO:0000256" key="1">
    <source>
        <dbReference type="SAM" id="MobiDB-lite"/>
    </source>
</evidence>
<feature type="region of interest" description="Disordered" evidence="1">
    <location>
        <begin position="379"/>
        <end position="401"/>
    </location>
</feature>